<dbReference type="EMBL" id="FOXR01000040">
    <property type="protein sequence ID" value="SFQ40879.1"/>
    <property type="molecule type" value="Genomic_DNA"/>
</dbReference>
<dbReference type="STRING" id="937334.SAMN05444406_1404"/>
<sequence length="212" mass="23903">MNKRLKVSLLVIAVMLVAGTFYGIYVARNNYIEKLLAQYPTYGDPPYMERGMIPDVQVLVQYSDVVIVGQVNKSVDKYTVTFEGNKATPEGALEEKSRSMGNEPNRTEFITTQIKVLDVLAGSLEGEEILITRSCEFDGYQPELIPGEKMVFFLRKGSGVHEGKYLPIDNLCGYIYITSDDKIVPVVKEDKYRKYVGISLNSFKKQIGSFKK</sequence>
<accession>A0A1I5Y9K4</accession>
<dbReference type="AlphaFoldDB" id="A0A1I5Y9K4"/>
<name>A0A1I5Y9K4_9FIRM</name>
<dbReference type="Proteomes" id="UP000198577">
    <property type="component" value="Unassembled WGS sequence"/>
</dbReference>
<reference evidence="1 2" key="1">
    <citation type="submission" date="2016-10" db="EMBL/GenBank/DDBJ databases">
        <authorList>
            <person name="de Groot N.N."/>
        </authorList>
    </citation>
    <scope>NUCLEOTIDE SEQUENCE [LARGE SCALE GENOMIC DNA]</scope>
    <source>
        <strain evidence="1 2">DSM 20678</strain>
    </source>
</reference>
<keyword evidence="2" id="KW-1185">Reference proteome</keyword>
<evidence type="ECO:0000313" key="1">
    <source>
        <dbReference type="EMBL" id="SFQ40879.1"/>
    </source>
</evidence>
<dbReference type="RefSeq" id="WP_025746409.1">
    <property type="nucleotide sequence ID" value="NZ_FOXR01000040.1"/>
</dbReference>
<protein>
    <submittedName>
        <fullName evidence="1">Uncharacterized protein</fullName>
    </submittedName>
</protein>
<evidence type="ECO:0000313" key="2">
    <source>
        <dbReference type="Proteomes" id="UP000198577"/>
    </source>
</evidence>
<gene>
    <name evidence="1" type="ORF">SAMN05444406_1404</name>
</gene>
<organism evidence="1 2">
    <name type="scientific">Caldicoprobacter faecalis</name>
    <dbReference type="NCBI Taxonomy" id="937334"/>
    <lineage>
        <taxon>Bacteria</taxon>
        <taxon>Bacillati</taxon>
        <taxon>Bacillota</taxon>
        <taxon>Clostridia</taxon>
        <taxon>Caldicoprobacterales</taxon>
        <taxon>Caldicoprobacteraceae</taxon>
        <taxon>Caldicoprobacter</taxon>
    </lineage>
</organism>
<proteinExistence type="predicted"/>